<keyword evidence="2" id="KW-0472">Membrane</keyword>
<protein>
    <recommendedName>
        <fullName evidence="3">Transglutaminase-like domain-containing protein</fullName>
    </recommendedName>
</protein>
<feature type="domain" description="Transglutaminase-like" evidence="3">
    <location>
        <begin position="360"/>
        <end position="415"/>
    </location>
</feature>
<dbReference type="AlphaFoldDB" id="A0A3A9AMR4"/>
<dbReference type="Pfam" id="PF01841">
    <property type="entry name" value="Transglut_core"/>
    <property type="match status" value="1"/>
</dbReference>
<evidence type="ECO:0000313" key="5">
    <source>
        <dbReference type="Proteomes" id="UP000280696"/>
    </source>
</evidence>
<keyword evidence="2" id="KW-0812">Transmembrane</keyword>
<feature type="compositionally biased region" description="Acidic residues" evidence="1">
    <location>
        <begin position="129"/>
        <end position="144"/>
    </location>
</feature>
<name>A0A3A9AMR4_9FIRM</name>
<dbReference type="EMBL" id="RAYQ01000005">
    <property type="protein sequence ID" value="RKI92294.1"/>
    <property type="molecule type" value="Genomic_DNA"/>
</dbReference>
<dbReference type="Gene3D" id="3.10.620.30">
    <property type="match status" value="1"/>
</dbReference>
<proteinExistence type="predicted"/>
<dbReference type="InterPro" id="IPR002931">
    <property type="entry name" value="Transglutaminase-like"/>
</dbReference>
<evidence type="ECO:0000259" key="3">
    <source>
        <dbReference type="SMART" id="SM00460"/>
    </source>
</evidence>
<evidence type="ECO:0000256" key="2">
    <source>
        <dbReference type="SAM" id="Phobius"/>
    </source>
</evidence>
<feature type="region of interest" description="Disordered" evidence="1">
    <location>
        <begin position="455"/>
        <end position="474"/>
    </location>
</feature>
<dbReference type="PANTHER" id="PTHR46333:SF2">
    <property type="entry name" value="CYTOKINESIS PROTEIN 3"/>
    <property type="match status" value="1"/>
</dbReference>
<keyword evidence="5" id="KW-1185">Reference proteome</keyword>
<dbReference type="SMART" id="SM00460">
    <property type="entry name" value="TGc"/>
    <property type="match status" value="1"/>
</dbReference>
<feature type="region of interest" description="Disordered" evidence="1">
    <location>
        <begin position="122"/>
        <end position="147"/>
    </location>
</feature>
<reference evidence="4 5" key="1">
    <citation type="submission" date="2018-09" db="EMBL/GenBank/DDBJ databases">
        <title>Murine metabolic-syndrome-specific gut microbial biobank.</title>
        <authorList>
            <person name="Liu C."/>
        </authorList>
    </citation>
    <scope>NUCLEOTIDE SEQUENCE [LARGE SCALE GENOMIC DNA]</scope>
    <source>
        <strain evidence="4 5">0.1xD8-82</strain>
    </source>
</reference>
<evidence type="ECO:0000256" key="1">
    <source>
        <dbReference type="SAM" id="MobiDB-lite"/>
    </source>
</evidence>
<sequence length="589" mass="66196">MKVFDTQVCRQDLWYAADCLLVQRCKKARSGCARCKLVSHILLCALKQRRNGEKMKFLKKLGILFLILFSLFCGFVILCAFRPDVTKSVADFLYSDKETEAFGEVSPDGKTQFGTIYAIESDAGNGGEAESDIGSGDETDEAPDGDFNLPAGQEGLAEDINRDYIPPRESELSVPENVAGKNGYQEVQDEREQVEDEVAELLQTQLGVGNTGDGLTFDALWYPYYAMLDEKGKHVYRQIYANANDLTQMFAPVEDISAEQLKAVFQAVYNDHPALFWLDTAYLCKYKRNGQCVEIDLRFNQTALDLEKSKAVFSENANSVLSGAGGLQNDYEKERYVHDALIEKISYNMGAQMNQSAYSGLVNGQTVCAGYARAYQYLLQQLGIPCYYCTGFAGENHAWNIVKLEDGYYNVDTTWDDTETESVSYDYFNKTDADYGATHVRRELSVYLPPCNGQTYREPDQPGVQKAQSGQSREEEIMETLPAEGRGELKDIEDIGISGEEVLHSLSDYYEDCYNRIVETGQGNYEFYNVVEGIELAQELYTAYQKETFREGYMDNAMTAISASVCGMNLEIEELAGDRYLVTHTVRLK</sequence>
<dbReference type="InterPro" id="IPR052557">
    <property type="entry name" value="CAP/Cytokinesis_protein"/>
</dbReference>
<gene>
    <name evidence="4" type="ORF">D7V94_06290</name>
</gene>
<dbReference type="InterPro" id="IPR038765">
    <property type="entry name" value="Papain-like_cys_pep_sf"/>
</dbReference>
<comment type="caution">
    <text evidence="4">The sequence shown here is derived from an EMBL/GenBank/DDBJ whole genome shotgun (WGS) entry which is preliminary data.</text>
</comment>
<feature type="transmembrane region" description="Helical" evidence="2">
    <location>
        <begin position="57"/>
        <end position="78"/>
    </location>
</feature>
<accession>A0A3A9AMR4</accession>
<keyword evidence="2" id="KW-1133">Transmembrane helix</keyword>
<dbReference type="Proteomes" id="UP000280696">
    <property type="component" value="Unassembled WGS sequence"/>
</dbReference>
<dbReference type="OrthoDB" id="9788327at2"/>
<dbReference type="RefSeq" id="WP_120467936.1">
    <property type="nucleotide sequence ID" value="NZ_RAYQ01000005.1"/>
</dbReference>
<dbReference type="PANTHER" id="PTHR46333">
    <property type="entry name" value="CYTOKINESIS PROTEIN 3"/>
    <property type="match status" value="1"/>
</dbReference>
<dbReference type="GO" id="GO:0005737">
    <property type="term" value="C:cytoplasm"/>
    <property type="evidence" value="ECO:0007669"/>
    <property type="project" value="TreeGrafter"/>
</dbReference>
<dbReference type="SUPFAM" id="SSF54001">
    <property type="entry name" value="Cysteine proteinases"/>
    <property type="match status" value="1"/>
</dbReference>
<organism evidence="4 5">
    <name type="scientific">Parablautia intestinalis</name>
    <dbReference type="NCBI Taxonomy" id="2320100"/>
    <lineage>
        <taxon>Bacteria</taxon>
        <taxon>Bacillati</taxon>
        <taxon>Bacillota</taxon>
        <taxon>Clostridia</taxon>
        <taxon>Lachnospirales</taxon>
        <taxon>Lachnospiraceae</taxon>
        <taxon>Parablautia</taxon>
    </lineage>
</organism>
<evidence type="ECO:0000313" key="4">
    <source>
        <dbReference type="EMBL" id="RKI92294.1"/>
    </source>
</evidence>